<reference evidence="2 4" key="2">
    <citation type="journal article" date="2020" name="Int. J. Syst. Evol. Microbiol.">
        <title>Sulfuracidifex tepidarius gen. nov., sp. nov. and transfer of Sulfolobus metallicus Huber and Stetter 1992 to the genus Sulfuracidifex as Sulfuracidifex metallicus comb. nov.</title>
        <authorList>
            <person name="Itoh T."/>
            <person name="Miura T."/>
            <person name="Sakai H.D."/>
            <person name="Kato S."/>
            <person name="Ohkuma M."/>
            <person name="Takashina T."/>
        </authorList>
    </citation>
    <scope>NUCLEOTIDE SEQUENCE [LARGE SCALE GENOMIC DNA]</scope>
    <source>
        <strain evidence="2 4">IC-006</strain>
        <strain evidence="3">IC-007</strain>
    </source>
</reference>
<evidence type="ECO:0000313" key="2">
    <source>
        <dbReference type="EMBL" id="BBG24655.1"/>
    </source>
</evidence>
<dbReference type="GeneID" id="41718330"/>
<feature type="binding site" evidence="1">
    <location>
        <position position="8"/>
    </location>
    <ligand>
        <name>a divalent metal cation</name>
        <dbReference type="ChEBI" id="CHEBI:60240"/>
        <label>1</label>
    </ligand>
</feature>
<dbReference type="CDD" id="cd01310">
    <property type="entry name" value="TatD_DNAse"/>
    <property type="match status" value="1"/>
</dbReference>
<dbReference type="GO" id="GO:0046872">
    <property type="term" value="F:metal ion binding"/>
    <property type="evidence" value="ECO:0007669"/>
    <property type="project" value="UniProtKB-KW"/>
</dbReference>
<feature type="binding site" evidence="1">
    <location>
        <position position="6"/>
    </location>
    <ligand>
        <name>a divalent metal cation</name>
        <dbReference type="ChEBI" id="CHEBI:60240"/>
        <label>1</label>
    </ligand>
</feature>
<dbReference type="GO" id="GO:0016788">
    <property type="term" value="F:hydrolase activity, acting on ester bonds"/>
    <property type="evidence" value="ECO:0007669"/>
    <property type="project" value="InterPro"/>
</dbReference>
<organism evidence="2 4">
    <name type="scientific">Sulfuracidifex tepidarius</name>
    <dbReference type="NCBI Taxonomy" id="1294262"/>
    <lineage>
        <taxon>Archaea</taxon>
        <taxon>Thermoproteota</taxon>
        <taxon>Thermoprotei</taxon>
        <taxon>Sulfolobales</taxon>
        <taxon>Sulfolobaceae</taxon>
        <taxon>Sulfuracidifex</taxon>
    </lineage>
</organism>
<accession>A0A510DWT8</accession>
<feature type="binding site" evidence="1">
    <location>
        <position position="195"/>
    </location>
    <ligand>
        <name>a divalent metal cation</name>
        <dbReference type="ChEBI" id="CHEBI:60240"/>
        <label>1</label>
    </ligand>
</feature>
<reference evidence="5" key="1">
    <citation type="submission" date="2018-09" db="EMBL/GenBank/DDBJ databases">
        <title>Complete Genome Sequencing of Sulfolobus sp. JCM 16834.</title>
        <authorList>
            <person name="Kato S."/>
            <person name="Itoh T."/>
            <person name="Ohkuma M."/>
        </authorList>
    </citation>
    <scope>NUCLEOTIDE SEQUENCE [LARGE SCALE GENOMIC DNA]</scope>
    <source>
        <strain evidence="5">IC-007</strain>
    </source>
</reference>
<dbReference type="STRING" id="1294262.GCA_001316085_00001"/>
<accession>A0A510E4I8</accession>
<evidence type="ECO:0000256" key="1">
    <source>
        <dbReference type="PIRSR" id="PIRSR005902-1"/>
    </source>
</evidence>
<dbReference type="SUPFAM" id="SSF51556">
    <property type="entry name" value="Metallo-dependent hydrolases"/>
    <property type="match status" value="1"/>
</dbReference>
<proteinExistence type="predicted"/>
<dbReference type="KEGG" id="step:IC006_1988"/>
<dbReference type="Proteomes" id="UP000325030">
    <property type="component" value="Chromosome"/>
</dbReference>
<dbReference type="Proteomes" id="UP000322983">
    <property type="component" value="Chromosome"/>
</dbReference>
<feature type="binding site" evidence="1">
    <location>
        <position position="87"/>
    </location>
    <ligand>
        <name>a divalent metal cation</name>
        <dbReference type="ChEBI" id="CHEBI:60240"/>
        <label>1</label>
    </ligand>
</feature>
<feature type="binding site" evidence="1">
    <location>
        <position position="125"/>
    </location>
    <ligand>
        <name>a divalent metal cation</name>
        <dbReference type="ChEBI" id="CHEBI:60240"/>
        <label>2</label>
    </ligand>
</feature>
<sequence length="245" mass="28086">MLIDVHSHIDSEEFNSDRDSILKKCNIIVVDAGINYENNLKVLEIVAKYSNVIPAIGLHPENINYDDPEGEIDRVTSLASKAEIISEIGLDYYWIKDEEKRKVQREILGILLSIAEKENKPVVVHVRGGLKDFLEIIASFKVRFDIHAYEGSVKNAMKIVEMGGYISFPPVIVRDKQRQNVALNVPKERVLTETDSPFLGPTRDRNEPCNVKVTLEALSTLWRVDTKEIEEIIFQNFRRFLNKSY</sequence>
<protein>
    <submittedName>
        <fullName evidence="2">Tat-linked quality control protein TatD</fullName>
    </submittedName>
</protein>
<dbReference type="PANTHER" id="PTHR46124:SF2">
    <property type="entry name" value="D-AMINOACYL-TRNA DEACYLASE"/>
    <property type="match status" value="1"/>
</dbReference>
<dbReference type="AlphaFoldDB" id="A0A510DWT8"/>
<dbReference type="PANTHER" id="PTHR46124">
    <property type="entry name" value="D-AMINOACYL-TRNA DEACYLASE"/>
    <property type="match status" value="1"/>
</dbReference>
<dbReference type="RefSeq" id="WP_054844769.1">
    <property type="nucleotide sequence ID" value="NZ_AP018929.1"/>
</dbReference>
<feature type="binding site" evidence="1">
    <location>
        <position position="147"/>
    </location>
    <ligand>
        <name>a divalent metal cation</name>
        <dbReference type="ChEBI" id="CHEBI:60240"/>
        <label>2</label>
    </ligand>
</feature>
<dbReference type="EMBL" id="AP018930">
    <property type="protein sequence ID" value="BBG27443.1"/>
    <property type="molecule type" value="Genomic_DNA"/>
</dbReference>
<evidence type="ECO:0000313" key="5">
    <source>
        <dbReference type="Proteomes" id="UP000325030"/>
    </source>
</evidence>
<dbReference type="InterPro" id="IPR032466">
    <property type="entry name" value="Metal_Hydrolase"/>
</dbReference>
<dbReference type="OrthoDB" id="26412at2157"/>
<dbReference type="EMBL" id="AP018929">
    <property type="protein sequence ID" value="BBG24655.1"/>
    <property type="molecule type" value="Genomic_DNA"/>
</dbReference>
<dbReference type="Gene3D" id="3.20.20.140">
    <property type="entry name" value="Metal-dependent hydrolases"/>
    <property type="match status" value="1"/>
</dbReference>
<gene>
    <name evidence="2" type="ORF">IC006_1988</name>
    <name evidence="3" type="ORF">IC007_1996</name>
</gene>
<evidence type="ECO:0000313" key="3">
    <source>
        <dbReference type="EMBL" id="BBG27443.1"/>
    </source>
</evidence>
<dbReference type="PIRSF" id="PIRSF005902">
    <property type="entry name" value="DNase_TatD"/>
    <property type="match status" value="1"/>
</dbReference>
<evidence type="ECO:0000313" key="4">
    <source>
        <dbReference type="Proteomes" id="UP000322983"/>
    </source>
</evidence>
<dbReference type="Pfam" id="PF01026">
    <property type="entry name" value="TatD_DNase"/>
    <property type="match status" value="1"/>
</dbReference>
<name>A0A510DWT8_9CREN</name>
<keyword evidence="1" id="KW-0479">Metal-binding</keyword>
<dbReference type="InterPro" id="IPR001130">
    <property type="entry name" value="TatD-like"/>
</dbReference>
<keyword evidence="4" id="KW-1185">Reference proteome</keyword>